<dbReference type="Proteomes" id="UP000000662">
    <property type="component" value="Chromosome 3"/>
</dbReference>
<accession>Q0B2H9</accession>
<dbReference type="EMBL" id="CP000442">
    <property type="protein sequence ID" value="ABI91644.1"/>
    <property type="molecule type" value="Genomic_DNA"/>
</dbReference>
<organism evidence="1 2">
    <name type="scientific">Burkholderia ambifaria (strain ATCC BAA-244 / DSM 16087 / CCUG 44356 / LMG 19182 / AMMD)</name>
    <name type="common">Burkholderia cepacia (strain AMMD)</name>
    <dbReference type="NCBI Taxonomy" id="339670"/>
    <lineage>
        <taxon>Bacteria</taxon>
        <taxon>Pseudomonadati</taxon>
        <taxon>Pseudomonadota</taxon>
        <taxon>Betaproteobacteria</taxon>
        <taxon>Burkholderiales</taxon>
        <taxon>Burkholderiaceae</taxon>
        <taxon>Burkholderia</taxon>
        <taxon>Burkholderia cepacia complex</taxon>
    </lineage>
</organism>
<protein>
    <submittedName>
        <fullName evidence="1">Uncharacterized protein</fullName>
    </submittedName>
</protein>
<evidence type="ECO:0000313" key="2">
    <source>
        <dbReference type="Proteomes" id="UP000000662"/>
    </source>
</evidence>
<proteinExistence type="predicted"/>
<keyword evidence="2" id="KW-1185">Reference proteome</keyword>
<sequence length="80" mass="8236">MKGMRAEAVASSCRCGRGARAATAPDGVACRARSGGRRCGGSPQGLSKAAGVLQRQASRRFYQRGWPVILAPSQQSAACA</sequence>
<evidence type="ECO:0000313" key="1">
    <source>
        <dbReference type="EMBL" id="ABI91644.1"/>
    </source>
</evidence>
<gene>
    <name evidence="1" type="ordered locus">Bamb_6100</name>
</gene>
<dbReference type="AlphaFoldDB" id="Q0B2H9"/>
<name>Q0B2H9_BURCM</name>
<dbReference type="KEGG" id="bam:Bamb_6100"/>
<reference evidence="1" key="1">
    <citation type="submission" date="2006-08" db="EMBL/GenBank/DDBJ databases">
        <title>Complete sequence of Chromosome 3 of Burkholderia cepacia AMMD.</title>
        <authorList>
            <consortium name="US DOE Joint Genome Institute"/>
            <person name="Copeland A."/>
            <person name="Lucas S."/>
            <person name="Lapidus A."/>
            <person name="Barry K."/>
            <person name="Detter J.C."/>
            <person name="Glavina del Rio T."/>
            <person name="Hammon N."/>
            <person name="Israni S."/>
            <person name="Pitluck S."/>
            <person name="Bruce D."/>
            <person name="Chain P."/>
            <person name="Malfatti S."/>
            <person name="Shin M."/>
            <person name="Vergez L."/>
            <person name="Schmutz J."/>
            <person name="Larimer F."/>
            <person name="Land M."/>
            <person name="Hauser L."/>
            <person name="Kyrpides N."/>
            <person name="Kim E."/>
            <person name="Parke J."/>
            <person name="Coenye T."/>
            <person name="Konstantinidis K."/>
            <person name="Ramette A."/>
            <person name="Tiedje J."/>
            <person name="Richardson P."/>
        </authorList>
    </citation>
    <scope>NUCLEOTIDE SEQUENCE</scope>
    <source>
        <strain evidence="1">AMMD</strain>
    </source>
</reference>